<reference evidence="1 2" key="1">
    <citation type="submission" date="2015-02" db="EMBL/GenBank/DDBJ databases">
        <title>Draft Genome Sequences of Two Closely-Related Aflatoxigenic Aspergillus Species Obtained from the Cote d'Ivoire.</title>
        <authorList>
            <person name="Moore G.G."/>
            <person name="Beltz S.B."/>
            <person name="Mack B.M."/>
        </authorList>
    </citation>
    <scope>NUCLEOTIDE SEQUENCE [LARGE SCALE GENOMIC DNA]</scope>
    <source>
        <strain evidence="1 2">SRRC1468</strain>
    </source>
</reference>
<dbReference type="EMBL" id="JZBS01003693">
    <property type="protein sequence ID" value="KKK14008.1"/>
    <property type="molecule type" value="Genomic_DNA"/>
</dbReference>
<accession>A0A0F8U336</accession>
<dbReference type="Proteomes" id="UP000034291">
    <property type="component" value="Unassembled WGS sequence"/>
</dbReference>
<comment type="caution">
    <text evidence="1">The sequence shown here is derived from an EMBL/GenBank/DDBJ whole genome shotgun (WGS) entry which is preliminary data.</text>
</comment>
<organism evidence="1 2">
    <name type="scientific">Aspergillus rambellii</name>
    <dbReference type="NCBI Taxonomy" id="308745"/>
    <lineage>
        <taxon>Eukaryota</taxon>
        <taxon>Fungi</taxon>
        <taxon>Dikarya</taxon>
        <taxon>Ascomycota</taxon>
        <taxon>Pezizomycotina</taxon>
        <taxon>Eurotiomycetes</taxon>
        <taxon>Eurotiomycetidae</taxon>
        <taxon>Eurotiales</taxon>
        <taxon>Aspergillaceae</taxon>
        <taxon>Aspergillus</taxon>
        <taxon>Aspergillus subgen. Nidulantes</taxon>
    </lineage>
</organism>
<proteinExistence type="predicted"/>
<gene>
    <name evidence="1" type="ORF">ARAM_006256</name>
</gene>
<name>A0A0F8U336_9EURO</name>
<evidence type="ECO:0000313" key="2">
    <source>
        <dbReference type="Proteomes" id="UP000034291"/>
    </source>
</evidence>
<sequence>MFSCANYPRGCRGRVNIQGAKCSDCVQLNLRRPLSSSPFVQPRDYRRALPSEISTNSPSKAIARDMA</sequence>
<protein>
    <submittedName>
        <fullName evidence="1">Uncharacterized protein</fullName>
    </submittedName>
</protein>
<dbReference type="AlphaFoldDB" id="A0A0F8U336"/>
<keyword evidence="2" id="KW-1185">Reference proteome</keyword>
<evidence type="ECO:0000313" key="1">
    <source>
        <dbReference type="EMBL" id="KKK14008.1"/>
    </source>
</evidence>
<dbReference type="OrthoDB" id="3911301at2759"/>